<evidence type="ECO:0000313" key="1">
    <source>
        <dbReference type="EMBL" id="QEE15424.1"/>
    </source>
</evidence>
<dbReference type="PANTHER" id="PTHR42280:SF1">
    <property type="entry name" value="CITG FAMILY PROTEIN"/>
    <property type="match status" value="1"/>
</dbReference>
<proteinExistence type="predicted"/>
<protein>
    <submittedName>
        <fullName evidence="1">Triphosphoribosyl-dephospho-CoA synthase</fullName>
        <ecNumber evidence="1">2.4.2.52</ecNumber>
    </submittedName>
</protein>
<accession>A0A5B9D8J0</accession>
<reference evidence="1 2" key="2">
    <citation type="journal article" date="2024" name="Int. J. Syst. Evol. Microbiol.">
        <title>Promethearchaeum syntrophicum gen. nov., sp. nov., an anaerobic, obligately syntrophic archaeon, the first isolate of the lineage 'Asgard' archaea, and proposal of the new archaeal phylum Promethearchaeota phyl. nov. and kingdom Promethearchaeati regn. nov.</title>
        <authorList>
            <person name="Imachi H."/>
            <person name="Nobu M.K."/>
            <person name="Kato S."/>
            <person name="Takaki Y."/>
            <person name="Miyazaki M."/>
            <person name="Miyata M."/>
            <person name="Ogawara M."/>
            <person name="Saito Y."/>
            <person name="Sakai S."/>
            <person name="Tahara Y.O."/>
            <person name="Takano Y."/>
            <person name="Tasumi E."/>
            <person name="Uematsu K."/>
            <person name="Yoshimura T."/>
            <person name="Itoh T."/>
            <person name="Ohkuma M."/>
            <person name="Takai K."/>
        </authorList>
    </citation>
    <scope>NUCLEOTIDE SEQUENCE [LARGE SCALE GENOMIC DNA]</scope>
    <source>
        <strain evidence="1 2">MK-D1</strain>
    </source>
</reference>
<organism evidence="1 2">
    <name type="scientific">Promethearchaeum syntrophicum</name>
    <dbReference type="NCBI Taxonomy" id="2594042"/>
    <lineage>
        <taxon>Archaea</taxon>
        <taxon>Promethearchaeati</taxon>
        <taxon>Promethearchaeota</taxon>
        <taxon>Promethearchaeia</taxon>
        <taxon>Promethearchaeales</taxon>
        <taxon>Promethearchaeaceae</taxon>
        <taxon>Promethearchaeum</taxon>
    </lineage>
</organism>
<evidence type="ECO:0000313" key="2">
    <source>
        <dbReference type="Proteomes" id="UP000321408"/>
    </source>
</evidence>
<dbReference type="Gene3D" id="1.10.4200.10">
    <property type="entry name" value="Triphosphoribosyl-dephospho-CoA protein"/>
    <property type="match status" value="1"/>
</dbReference>
<keyword evidence="1" id="KW-0808">Transferase</keyword>
<dbReference type="GO" id="GO:0005524">
    <property type="term" value="F:ATP binding"/>
    <property type="evidence" value="ECO:0007669"/>
    <property type="project" value="InterPro"/>
</dbReference>
<name>A0A5B9D8J0_9ARCH</name>
<dbReference type="KEGG" id="psyt:DSAG12_01249"/>
<dbReference type="EMBL" id="CP042905">
    <property type="protein sequence ID" value="QEE15424.1"/>
    <property type="molecule type" value="Genomic_DNA"/>
</dbReference>
<dbReference type="Proteomes" id="UP000321408">
    <property type="component" value="Chromosome"/>
</dbReference>
<dbReference type="Pfam" id="PF01874">
    <property type="entry name" value="CitG"/>
    <property type="match status" value="1"/>
</dbReference>
<dbReference type="OrthoDB" id="85890at2157"/>
<keyword evidence="1" id="KW-0328">Glycosyltransferase</keyword>
<dbReference type="GeneID" id="41329241"/>
<dbReference type="EC" id="2.4.2.52" evidence="1"/>
<dbReference type="InterPro" id="IPR002736">
    <property type="entry name" value="CitG"/>
</dbReference>
<reference evidence="1 2" key="1">
    <citation type="journal article" date="2020" name="Nature">
        <title>Isolation of an archaeon at the prokaryote-eukaryote interface.</title>
        <authorList>
            <person name="Imachi H."/>
            <person name="Nobu M.K."/>
            <person name="Nakahara N."/>
            <person name="Morono Y."/>
            <person name="Ogawara M."/>
            <person name="Takaki Y."/>
            <person name="Takano Y."/>
            <person name="Uematsu K."/>
            <person name="Ikuta T."/>
            <person name="Ito M."/>
            <person name="Matsui Y."/>
            <person name="Miyazaki M."/>
            <person name="Murata K."/>
            <person name="Saito Y."/>
            <person name="Sakai S."/>
            <person name="Song C."/>
            <person name="Tasumi E."/>
            <person name="Yamanaka Y."/>
            <person name="Yamaguchi T."/>
            <person name="Kamagata Y."/>
            <person name="Tamaki H."/>
            <person name="Takai K."/>
        </authorList>
    </citation>
    <scope>NUCLEOTIDE SEQUENCE [LARGE SCALE GENOMIC DNA]</scope>
    <source>
        <strain evidence="1 2">MK-D1</strain>
    </source>
</reference>
<dbReference type="RefSeq" id="WP_147662332.1">
    <property type="nucleotide sequence ID" value="NZ_CP042905.2"/>
</dbReference>
<gene>
    <name evidence="1" type="ORF">DSAG12_01249</name>
</gene>
<dbReference type="AlphaFoldDB" id="A0A5B9D8J0"/>
<dbReference type="GO" id="GO:0046917">
    <property type="term" value="F:triphosphoribosyl-dephospho-CoA synthase activity"/>
    <property type="evidence" value="ECO:0007669"/>
    <property type="project" value="InterPro"/>
</dbReference>
<dbReference type="PANTHER" id="PTHR42280">
    <property type="entry name" value="CITG FAMILY PROTEIN"/>
    <property type="match status" value="1"/>
</dbReference>
<keyword evidence="2" id="KW-1185">Reference proteome</keyword>
<sequence>MKDINDLIFQPRSMTNVINIMDEASFLEFSTDKPGNIGPSQKLKGISFESFKNVSNEIKKANLRYFKNKSNKKSIGEFIYNAVKSMMEISPHENLLLGHILLYSPLVFASKRIVDCPLESKIRKWDKFWDETEEIINSASVSDGIWLTRAIKLSKAGGLKNPGGKPLKSLYNLLDPEIEQKIRRRNKTLKDLFSESAEFDLIARQYRDNFNFCRNLIKNWVIPELDNFESKSERIIAIFLKILSLEPDSLIYRKNNLTTALKIQKKAQKIQKHKMKQTRIGNILISKLNNYLNSKNGKLNPGTTADLTAVVIFICKLFDIF</sequence>